<keyword evidence="4" id="KW-0255">Endonuclease</keyword>
<feature type="signal peptide" evidence="8">
    <location>
        <begin position="1"/>
        <end position="19"/>
    </location>
</feature>
<dbReference type="Gene3D" id="1.10.575.10">
    <property type="entry name" value="P1 Nuclease"/>
    <property type="match status" value="1"/>
</dbReference>
<keyword evidence="3" id="KW-0479">Metal-binding</keyword>
<dbReference type="Pfam" id="PF02265">
    <property type="entry name" value="S1-P1_nuclease"/>
    <property type="match status" value="1"/>
</dbReference>
<keyword evidence="5" id="KW-0378">Hydrolase</keyword>
<accession>A0A0D2BAC9</accession>
<dbReference type="InParanoid" id="A0A0D2BAC9"/>
<evidence type="ECO:0000256" key="5">
    <source>
        <dbReference type="ARBA" id="ARBA00022801"/>
    </source>
</evidence>
<evidence type="ECO:0000256" key="7">
    <source>
        <dbReference type="ARBA" id="ARBA00023180"/>
    </source>
</evidence>
<dbReference type="GO" id="GO:0016788">
    <property type="term" value="F:hydrolase activity, acting on ester bonds"/>
    <property type="evidence" value="ECO:0007669"/>
    <property type="project" value="InterPro"/>
</dbReference>
<reference evidence="9 10" key="1">
    <citation type="submission" date="2015-01" db="EMBL/GenBank/DDBJ databases">
        <title>The Genome Sequence of Ochroconis gallopava CBS43764.</title>
        <authorList>
            <consortium name="The Broad Institute Genomics Platform"/>
            <person name="Cuomo C."/>
            <person name="de Hoog S."/>
            <person name="Gorbushina A."/>
            <person name="Stielow B."/>
            <person name="Teixiera M."/>
            <person name="Abouelleil A."/>
            <person name="Chapman S.B."/>
            <person name="Priest M."/>
            <person name="Young S.K."/>
            <person name="Wortman J."/>
            <person name="Nusbaum C."/>
            <person name="Birren B."/>
        </authorList>
    </citation>
    <scope>NUCLEOTIDE SEQUENCE [LARGE SCALE GENOMIC DNA]</scope>
    <source>
        <strain evidence="9 10">CBS 43764</strain>
    </source>
</reference>
<dbReference type="GO" id="GO:0004519">
    <property type="term" value="F:endonuclease activity"/>
    <property type="evidence" value="ECO:0007669"/>
    <property type="project" value="UniProtKB-KW"/>
</dbReference>
<dbReference type="OrthoDB" id="441446at2759"/>
<dbReference type="InterPro" id="IPR008947">
    <property type="entry name" value="PLipase_C/P1_nuclease_dom_sf"/>
</dbReference>
<evidence type="ECO:0000256" key="4">
    <source>
        <dbReference type="ARBA" id="ARBA00022759"/>
    </source>
</evidence>
<keyword evidence="2" id="KW-0540">Nuclease</keyword>
<protein>
    <recommendedName>
        <fullName evidence="11">S1/P1 Nuclease</fullName>
    </recommendedName>
</protein>
<dbReference type="GO" id="GO:0046872">
    <property type="term" value="F:metal ion binding"/>
    <property type="evidence" value="ECO:0007669"/>
    <property type="project" value="UniProtKB-KW"/>
</dbReference>
<dbReference type="EMBL" id="KN847531">
    <property type="protein sequence ID" value="KIW08289.1"/>
    <property type="molecule type" value="Genomic_DNA"/>
</dbReference>
<dbReference type="STRING" id="253628.A0A0D2BAC9"/>
<evidence type="ECO:0000256" key="6">
    <source>
        <dbReference type="ARBA" id="ARBA00023157"/>
    </source>
</evidence>
<dbReference type="GeneID" id="27309180"/>
<gene>
    <name evidence="9" type="ORF">PV09_01207</name>
</gene>
<dbReference type="InterPro" id="IPR003154">
    <property type="entry name" value="S1/P1nuclease"/>
</dbReference>
<evidence type="ECO:0008006" key="11">
    <source>
        <dbReference type="Google" id="ProtNLM"/>
    </source>
</evidence>
<keyword evidence="8" id="KW-0732">Signal</keyword>
<dbReference type="VEuPathDB" id="FungiDB:PV09_01207"/>
<dbReference type="AlphaFoldDB" id="A0A0D2BAC9"/>
<evidence type="ECO:0000256" key="2">
    <source>
        <dbReference type="ARBA" id="ARBA00022722"/>
    </source>
</evidence>
<dbReference type="SUPFAM" id="SSF48537">
    <property type="entry name" value="Phospholipase C/P1 nuclease"/>
    <property type="match status" value="1"/>
</dbReference>
<dbReference type="HOGENOM" id="CLU_044365_0_0_1"/>
<proteinExistence type="inferred from homology"/>
<dbReference type="GO" id="GO:0006308">
    <property type="term" value="P:DNA catabolic process"/>
    <property type="evidence" value="ECO:0007669"/>
    <property type="project" value="InterPro"/>
</dbReference>
<sequence length="302" mass="33664">MRLLRFTVLLTALLQHALGWGGLGHQTVAYLAYEFLGSDTRSYLEDLLANNQGFDFADAATWPDAIRNRRPYSKPWHYIDGRDSPPSQCGIKYPDDCGDNPEDGCIITAIANQTAIFTDTSQPDNLRKEALMYLMHFIGDIHQPLHTEDAYRGGNELDVCFGRACSRVNLHSVWDTYIPHKIVGLRSSADKAEEKSAAKSWADKLFGAAVGVHLVDECHDLTDSEKCSLLWARETNRLVCSYVLKKPIDWLESHDLSQEYYEGAKPLVEKAITAAGVRLAGWLEAMVQAVSASETGNNDLEL</sequence>
<feature type="chain" id="PRO_5002238993" description="S1/P1 Nuclease" evidence="8">
    <location>
        <begin position="20"/>
        <end position="302"/>
    </location>
</feature>
<dbReference type="PANTHER" id="PTHR33146">
    <property type="entry name" value="ENDONUCLEASE 4"/>
    <property type="match status" value="1"/>
</dbReference>
<comment type="similarity">
    <text evidence="1">Belongs to the nuclease type I family.</text>
</comment>
<evidence type="ECO:0000256" key="3">
    <source>
        <dbReference type="ARBA" id="ARBA00022723"/>
    </source>
</evidence>
<evidence type="ECO:0000256" key="8">
    <source>
        <dbReference type="SAM" id="SignalP"/>
    </source>
</evidence>
<dbReference type="RefSeq" id="XP_016218158.1">
    <property type="nucleotide sequence ID" value="XM_016354063.1"/>
</dbReference>
<evidence type="ECO:0000256" key="1">
    <source>
        <dbReference type="ARBA" id="ARBA00009547"/>
    </source>
</evidence>
<dbReference type="CDD" id="cd11010">
    <property type="entry name" value="S1-P1_nuclease"/>
    <property type="match status" value="1"/>
</dbReference>
<evidence type="ECO:0000313" key="10">
    <source>
        <dbReference type="Proteomes" id="UP000053259"/>
    </source>
</evidence>
<keyword evidence="10" id="KW-1185">Reference proteome</keyword>
<evidence type="ECO:0000313" key="9">
    <source>
        <dbReference type="EMBL" id="KIW08289.1"/>
    </source>
</evidence>
<dbReference type="PANTHER" id="PTHR33146:SF26">
    <property type="entry name" value="ENDONUCLEASE 4"/>
    <property type="match status" value="1"/>
</dbReference>
<keyword evidence="7" id="KW-0325">Glycoprotein</keyword>
<name>A0A0D2BAC9_9PEZI</name>
<organism evidence="9 10">
    <name type="scientific">Verruconis gallopava</name>
    <dbReference type="NCBI Taxonomy" id="253628"/>
    <lineage>
        <taxon>Eukaryota</taxon>
        <taxon>Fungi</taxon>
        <taxon>Dikarya</taxon>
        <taxon>Ascomycota</taxon>
        <taxon>Pezizomycotina</taxon>
        <taxon>Dothideomycetes</taxon>
        <taxon>Pleosporomycetidae</taxon>
        <taxon>Venturiales</taxon>
        <taxon>Sympoventuriaceae</taxon>
        <taxon>Verruconis</taxon>
    </lineage>
</organism>
<dbReference type="GO" id="GO:0003676">
    <property type="term" value="F:nucleic acid binding"/>
    <property type="evidence" value="ECO:0007669"/>
    <property type="project" value="InterPro"/>
</dbReference>
<keyword evidence="6" id="KW-1015">Disulfide bond</keyword>
<dbReference type="Proteomes" id="UP000053259">
    <property type="component" value="Unassembled WGS sequence"/>
</dbReference>